<proteinExistence type="predicted"/>
<dbReference type="InterPro" id="IPR006564">
    <property type="entry name" value="Znf_PMZ"/>
</dbReference>
<dbReference type="EMBL" id="AWUE01015717">
    <property type="protein sequence ID" value="OMO96015.1"/>
    <property type="molecule type" value="Genomic_DNA"/>
</dbReference>
<accession>A0A1R3JMH4</accession>
<feature type="domain" description="SWIM-type" evidence="6">
    <location>
        <begin position="54"/>
        <end position="86"/>
    </location>
</feature>
<sequence length="216" mass="23980">MELMNGHNVESSNWSTRLAPSKQVKLQEEFAKSRGLKVLFSSDTLFEVHDDSIHVVDVDKRQCSCGMWKPTGIPCRHGIAVFNCTNRSVYDYCSAYFTADSFRLAYSESIKPASTIVLPSNDDTEEPEDEQVLPPSLTRPPAMVQKKPRRCKSQGIIRRSVCCTKCKGVGHNKATCKEFSEFPENENGNAPENENGNAPEIENGNAPENEIACTSS</sequence>
<dbReference type="GO" id="GO:0008270">
    <property type="term" value="F:zinc ion binding"/>
    <property type="evidence" value="ECO:0007669"/>
    <property type="project" value="UniProtKB-KW"/>
</dbReference>
<evidence type="ECO:0000256" key="1">
    <source>
        <dbReference type="ARBA" id="ARBA00022723"/>
    </source>
</evidence>
<feature type="compositionally biased region" description="Acidic residues" evidence="5">
    <location>
        <begin position="122"/>
        <end position="131"/>
    </location>
</feature>
<keyword evidence="8" id="KW-1185">Reference proteome</keyword>
<dbReference type="SMART" id="SM00575">
    <property type="entry name" value="ZnF_PMZ"/>
    <property type="match status" value="1"/>
</dbReference>
<dbReference type="Proteomes" id="UP000187203">
    <property type="component" value="Unassembled WGS sequence"/>
</dbReference>
<dbReference type="OrthoDB" id="125347at2759"/>
<reference evidence="8" key="1">
    <citation type="submission" date="2013-09" db="EMBL/GenBank/DDBJ databases">
        <title>Corchorus olitorius genome sequencing.</title>
        <authorList>
            <person name="Alam M."/>
            <person name="Haque M.S."/>
            <person name="Islam M.S."/>
            <person name="Emdad E.M."/>
            <person name="Islam M.M."/>
            <person name="Ahmed B."/>
            <person name="Halim A."/>
            <person name="Hossen Q.M.M."/>
            <person name="Hossain M.Z."/>
            <person name="Ahmed R."/>
            <person name="Khan M.M."/>
            <person name="Islam R."/>
            <person name="Rashid M.M."/>
            <person name="Khan S.A."/>
            <person name="Rahman M.S."/>
            <person name="Alam M."/>
            <person name="Yahiya A.S."/>
            <person name="Khan M.S."/>
            <person name="Azam M.S."/>
            <person name="Haque T."/>
            <person name="Lashkar M.Z.H."/>
            <person name="Akhand A.I."/>
            <person name="Morshed G."/>
            <person name="Roy S."/>
            <person name="Uddin K.S."/>
            <person name="Rabeya T."/>
            <person name="Hossain A.S."/>
            <person name="Chowdhury A."/>
            <person name="Snigdha A.R."/>
            <person name="Mortoza M.S."/>
            <person name="Matin S.A."/>
            <person name="Hoque S.M.E."/>
            <person name="Islam M.K."/>
            <person name="Roy D.K."/>
            <person name="Haider R."/>
            <person name="Moosa M.M."/>
            <person name="Elias S.M."/>
            <person name="Hasan A.M."/>
            <person name="Jahan S."/>
            <person name="Shafiuddin M."/>
            <person name="Mahmood N."/>
            <person name="Shommy N.S."/>
        </authorList>
    </citation>
    <scope>NUCLEOTIDE SEQUENCE [LARGE SCALE GENOMIC DNA]</scope>
    <source>
        <strain evidence="8">cv. O-4</strain>
    </source>
</reference>
<dbReference type="PANTHER" id="PTHR31973">
    <property type="entry name" value="POLYPROTEIN, PUTATIVE-RELATED"/>
    <property type="match status" value="1"/>
</dbReference>
<dbReference type="PANTHER" id="PTHR31973:SF149">
    <property type="entry name" value="SWIM-TYPE DOMAIN-CONTAINING PROTEIN"/>
    <property type="match status" value="1"/>
</dbReference>
<feature type="region of interest" description="Disordered" evidence="5">
    <location>
        <begin position="180"/>
        <end position="216"/>
    </location>
</feature>
<organism evidence="7 8">
    <name type="scientific">Corchorus olitorius</name>
    <dbReference type="NCBI Taxonomy" id="93759"/>
    <lineage>
        <taxon>Eukaryota</taxon>
        <taxon>Viridiplantae</taxon>
        <taxon>Streptophyta</taxon>
        <taxon>Embryophyta</taxon>
        <taxon>Tracheophyta</taxon>
        <taxon>Spermatophyta</taxon>
        <taxon>Magnoliopsida</taxon>
        <taxon>eudicotyledons</taxon>
        <taxon>Gunneridae</taxon>
        <taxon>Pentapetalae</taxon>
        <taxon>rosids</taxon>
        <taxon>malvids</taxon>
        <taxon>Malvales</taxon>
        <taxon>Malvaceae</taxon>
        <taxon>Grewioideae</taxon>
        <taxon>Apeibeae</taxon>
        <taxon>Corchorus</taxon>
    </lineage>
</organism>
<evidence type="ECO:0000313" key="8">
    <source>
        <dbReference type="Proteomes" id="UP000187203"/>
    </source>
</evidence>
<keyword evidence="1" id="KW-0479">Metal-binding</keyword>
<feature type="compositionally biased region" description="Low complexity" evidence="5">
    <location>
        <begin position="185"/>
        <end position="206"/>
    </location>
</feature>
<evidence type="ECO:0000259" key="6">
    <source>
        <dbReference type="PROSITE" id="PS50966"/>
    </source>
</evidence>
<comment type="caution">
    <text evidence="7">The sequence shown here is derived from an EMBL/GenBank/DDBJ whole genome shotgun (WGS) entry which is preliminary data.</text>
</comment>
<name>A0A1R3JMH4_9ROSI</name>
<gene>
    <name evidence="7" type="ORF">COLO4_15547</name>
</gene>
<dbReference type="STRING" id="93759.A0A1R3JMH4"/>
<evidence type="ECO:0000256" key="2">
    <source>
        <dbReference type="ARBA" id="ARBA00022771"/>
    </source>
</evidence>
<dbReference type="PROSITE" id="PS50966">
    <property type="entry name" value="ZF_SWIM"/>
    <property type="match status" value="1"/>
</dbReference>
<protein>
    <submittedName>
        <fullName evidence="7">Zinc finger, PMZ-type</fullName>
    </submittedName>
</protein>
<evidence type="ECO:0000256" key="4">
    <source>
        <dbReference type="PROSITE-ProRule" id="PRU00325"/>
    </source>
</evidence>
<dbReference type="AlphaFoldDB" id="A0A1R3JMH4"/>
<evidence type="ECO:0000313" key="7">
    <source>
        <dbReference type="EMBL" id="OMO96015.1"/>
    </source>
</evidence>
<dbReference type="InterPro" id="IPR007527">
    <property type="entry name" value="Znf_SWIM"/>
</dbReference>
<evidence type="ECO:0000256" key="3">
    <source>
        <dbReference type="ARBA" id="ARBA00022833"/>
    </source>
</evidence>
<evidence type="ECO:0000256" key="5">
    <source>
        <dbReference type="SAM" id="MobiDB-lite"/>
    </source>
</evidence>
<feature type="region of interest" description="Disordered" evidence="5">
    <location>
        <begin position="118"/>
        <end position="141"/>
    </location>
</feature>
<keyword evidence="2 4" id="KW-0863">Zinc-finger</keyword>
<dbReference type="Pfam" id="PF04434">
    <property type="entry name" value="SWIM"/>
    <property type="match status" value="1"/>
</dbReference>
<keyword evidence="3" id="KW-0862">Zinc</keyword>